<proteinExistence type="inferred from homology"/>
<organism evidence="26 27">
    <name type="scientific">Rousettus aegyptiacus</name>
    <name type="common">Egyptian fruit bat</name>
    <name type="synonym">Pteropus aegyptiacus</name>
    <dbReference type="NCBI Taxonomy" id="9407"/>
    <lineage>
        <taxon>Eukaryota</taxon>
        <taxon>Metazoa</taxon>
        <taxon>Chordata</taxon>
        <taxon>Craniata</taxon>
        <taxon>Vertebrata</taxon>
        <taxon>Euteleostomi</taxon>
        <taxon>Mammalia</taxon>
        <taxon>Eutheria</taxon>
        <taxon>Laurasiatheria</taxon>
        <taxon>Chiroptera</taxon>
        <taxon>Yinpterochiroptera</taxon>
        <taxon>Pteropodoidea</taxon>
        <taxon>Pteropodidae</taxon>
        <taxon>Rousettinae</taxon>
        <taxon>Rousettus</taxon>
    </lineage>
</organism>
<dbReference type="FunFam" id="2.60.40.60:FF:000062">
    <property type="entry name" value="Calsyntenin 3"/>
    <property type="match status" value="1"/>
</dbReference>
<evidence type="ECO:0000256" key="13">
    <source>
        <dbReference type="ARBA" id="ARBA00023034"/>
    </source>
</evidence>
<dbReference type="SMART" id="SM00112">
    <property type="entry name" value="CA"/>
    <property type="match status" value="2"/>
</dbReference>
<dbReference type="PANTHER" id="PTHR14139">
    <property type="entry name" value="CALSYNTENIN"/>
    <property type="match status" value="1"/>
</dbReference>
<feature type="chain" id="PRO_5029685786" evidence="24">
    <location>
        <begin position="20"/>
        <end position="821"/>
    </location>
</feature>
<evidence type="ECO:0000259" key="25">
    <source>
        <dbReference type="PROSITE" id="PS50268"/>
    </source>
</evidence>
<dbReference type="PROSITE" id="PS50268">
    <property type="entry name" value="CADHERIN_2"/>
    <property type="match status" value="2"/>
</dbReference>
<evidence type="ECO:0000256" key="15">
    <source>
        <dbReference type="ARBA" id="ARBA00023180"/>
    </source>
</evidence>
<dbReference type="GO" id="GO:0051965">
    <property type="term" value="P:positive regulation of synapse assembly"/>
    <property type="evidence" value="ECO:0007669"/>
    <property type="project" value="TreeGrafter"/>
</dbReference>
<evidence type="ECO:0000256" key="9">
    <source>
        <dbReference type="ARBA" id="ARBA00022837"/>
    </source>
</evidence>
<dbReference type="Gene3D" id="2.60.40.60">
    <property type="entry name" value="Cadherins"/>
    <property type="match status" value="2"/>
</dbReference>
<keyword evidence="10" id="KW-0130">Cell adhesion</keyword>
<keyword evidence="13" id="KW-0333">Golgi apparatus</keyword>
<feature type="domain" description="Cadherin" evidence="25">
    <location>
        <begin position="146"/>
        <end position="246"/>
    </location>
</feature>
<evidence type="ECO:0000256" key="21">
    <source>
        <dbReference type="PROSITE-ProRule" id="PRU00043"/>
    </source>
</evidence>
<gene>
    <name evidence="26" type="ORF">HJG63_003021</name>
</gene>
<dbReference type="EMBL" id="JACASE010000002">
    <property type="protein sequence ID" value="KAF6494295.1"/>
    <property type="molecule type" value="Genomic_DNA"/>
</dbReference>
<evidence type="ECO:0000256" key="16">
    <source>
        <dbReference type="ARBA" id="ARBA00023257"/>
    </source>
</evidence>
<dbReference type="GO" id="GO:0050806">
    <property type="term" value="P:positive regulation of synaptic transmission"/>
    <property type="evidence" value="ECO:0007669"/>
    <property type="project" value="TreeGrafter"/>
</dbReference>
<dbReference type="SUPFAM" id="SSF49313">
    <property type="entry name" value="Cadherin-like"/>
    <property type="match status" value="2"/>
</dbReference>
<dbReference type="GO" id="GO:0005789">
    <property type="term" value="C:endoplasmic reticulum membrane"/>
    <property type="evidence" value="ECO:0007669"/>
    <property type="project" value="UniProtKB-SubCell"/>
</dbReference>
<evidence type="ECO:0000256" key="12">
    <source>
        <dbReference type="ARBA" id="ARBA00023018"/>
    </source>
</evidence>
<feature type="compositionally biased region" description="Acidic residues" evidence="22">
    <location>
        <begin position="792"/>
        <end position="802"/>
    </location>
</feature>
<keyword evidence="16" id="KW-0628">Postsynaptic cell membrane</keyword>
<dbReference type="Pfam" id="PF00028">
    <property type="entry name" value="Cadherin"/>
    <property type="match status" value="1"/>
</dbReference>
<dbReference type="PRINTS" id="PR00205">
    <property type="entry name" value="CADHERIN"/>
</dbReference>
<evidence type="ECO:0000256" key="2">
    <source>
        <dbReference type="ARBA" id="ARBA00004487"/>
    </source>
</evidence>
<keyword evidence="11 23" id="KW-1133">Transmembrane helix</keyword>
<evidence type="ECO:0000256" key="18">
    <source>
        <dbReference type="ARBA" id="ARBA00035015"/>
    </source>
</evidence>
<evidence type="ECO:0000256" key="24">
    <source>
        <dbReference type="SAM" id="SignalP"/>
    </source>
</evidence>
<keyword evidence="27" id="KW-1185">Reference proteome</keyword>
<evidence type="ECO:0000256" key="10">
    <source>
        <dbReference type="ARBA" id="ARBA00022889"/>
    </source>
</evidence>
<evidence type="ECO:0000256" key="3">
    <source>
        <dbReference type="ARBA" id="ARBA00004614"/>
    </source>
</evidence>
<keyword evidence="15" id="KW-0325">Glycoprotein</keyword>
<comment type="function">
    <text evidence="19">Postsynaptic adhesion molecule that binds to presynaptic neurexins to mediate both excitatory and inhibitory synapse formation. Promotes synapse development by acting as a cell adhesion molecule at the postsynaptic membrane, which associates with both neurexin-alpha and neurexin-beta proteins at the presynaptic membrane. Regulates the balance between excitatory and inhibitory synapses by inhibiting formation of excitatory parallel-fiber synapses and promoting formation of inhibitory synapses in the same neuron. May also be involved in ascorbate (vitamin C) uptake via its interaction with SLC23A2/SVCT2. Complex formation with APBA2 and APP, stabilizes APP metabolism and enhances APBA2-mediated suppression of beta-APP40 secretion, due to the retardation of intracellular APP maturation.</text>
</comment>
<reference evidence="26 27" key="1">
    <citation type="journal article" date="2020" name="Nature">
        <title>Six reference-quality genomes reveal evolution of bat adaptations.</title>
        <authorList>
            <person name="Jebb D."/>
            <person name="Huang Z."/>
            <person name="Pippel M."/>
            <person name="Hughes G.M."/>
            <person name="Lavrichenko K."/>
            <person name="Devanna P."/>
            <person name="Winkler S."/>
            <person name="Jermiin L.S."/>
            <person name="Skirmuntt E.C."/>
            <person name="Katzourakis A."/>
            <person name="Burkitt-Gray L."/>
            <person name="Ray D.A."/>
            <person name="Sullivan K.A.M."/>
            <person name="Roscito J.G."/>
            <person name="Kirilenko B.M."/>
            <person name="Davalos L.M."/>
            <person name="Corthals A.P."/>
            <person name="Power M.L."/>
            <person name="Jones G."/>
            <person name="Ransome R.D."/>
            <person name="Dechmann D.K.N."/>
            <person name="Locatelli A.G."/>
            <person name="Puechmaille S.J."/>
            <person name="Fedrigo O."/>
            <person name="Jarvis E.D."/>
            <person name="Hiller M."/>
            <person name="Vernes S.C."/>
            <person name="Myers E.W."/>
            <person name="Teeling E.C."/>
        </authorList>
    </citation>
    <scope>NUCLEOTIDE SEQUENCE [LARGE SCALE GENOMIC DNA]</scope>
    <source>
        <strain evidence="26">MRouAeg1</strain>
        <tissue evidence="26">Muscle</tissue>
    </source>
</reference>
<dbReference type="AlphaFoldDB" id="A0A7J8JD88"/>
<evidence type="ECO:0000256" key="20">
    <source>
        <dbReference type="ARBA" id="ARBA00046399"/>
    </source>
</evidence>
<feature type="domain" description="Cadherin" evidence="25">
    <location>
        <begin position="29"/>
        <end position="145"/>
    </location>
</feature>
<evidence type="ECO:0000256" key="22">
    <source>
        <dbReference type="SAM" id="MobiDB-lite"/>
    </source>
</evidence>
<comment type="similarity">
    <text evidence="18">Belongs to the calsyntenin family.</text>
</comment>
<keyword evidence="5 23" id="KW-0812">Transmembrane</keyword>
<evidence type="ECO:0000313" key="26">
    <source>
        <dbReference type="EMBL" id="KAF6494295.1"/>
    </source>
</evidence>
<dbReference type="GO" id="GO:0007156">
    <property type="term" value="P:homophilic cell adhesion via plasma membrane adhesion molecules"/>
    <property type="evidence" value="ECO:0007669"/>
    <property type="project" value="InterPro"/>
</dbReference>
<accession>A0A7J8JD88</accession>
<keyword evidence="8" id="KW-0256">Endoplasmic reticulum</keyword>
<dbReference type="Pfam" id="PF19699">
    <property type="entry name" value="CLSTN_C"/>
    <property type="match status" value="1"/>
</dbReference>
<dbReference type="CDD" id="cd11304">
    <property type="entry name" value="Cadherin_repeat"/>
    <property type="match status" value="2"/>
</dbReference>
<keyword evidence="4" id="KW-1003">Cell membrane</keyword>
<evidence type="ECO:0000256" key="19">
    <source>
        <dbReference type="ARBA" id="ARBA00046243"/>
    </source>
</evidence>
<evidence type="ECO:0000256" key="8">
    <source>
        <dbReference type="ARBA" id="ARBA00022824"/>
    </source>
</evidence>
<dbReference type="GO" id="GO:0005509">
    <property type="term" value="F:calcium ion binding"/>
    <property type="evidence" value="ECO:0007669"/>
    <property type="project" value="UniProtKB-UniRule"/>
</dbReference>
<evidence type="ECO:0000256" key="11">
    <source>
        <dbReference type="ARBA" id="ARBA00022989"/>
    </source>
</evidence>
<feature type="transmembrane region" description="Helical" evidence="23">
    <location>
        <begin position="712"/>
        <end position="733"/>
    </location>
</feature>
<keyword evidence="6 24" id="KW-0732">Signal</keyword>
<dbReference type="FunFam" id="2.60.40.60:FF:000025">
    <property type="entry name" value="Calsyntenin 1"/>
    <property type="match status" value="1"/>
</dbReference>
<evidence type="ECO:0000256" key="23">
    <source>
        <dbReference type="SAM" id="Phobius"/>
    </source>
</evidence>
<evidence type="ECO:0000313" key="27">
    <source>
        <dbReference type="Proteomes" id="UP000593571"/>
    </source>
</evidence>
<dbReference type="InterPro" id="IPR002126">
    <property type="entry name" value="Cadherin-like_dom"/>
</dbReference>
<sequence>MTLLLLPLLLASLLPSSSCNKANKHKPWIEAEYQGIVMENDNTVLLNPPLFALDKDAPLRYAGEICGFRLHGSGVPFEAVILDKATGEGLIRAKEPVDCEAQKEHTFTIQAYDCGEGPDGANTKKSHKATVHVRVNDVNEFAPVFVERLYRAAVTEGKLYDRILRVEAIDGDCSPQYSQICYYEILTPNTPFLIDNDGNIENTEKLQYSGEKLYKFTVTAYDCGKKRAADDAQVEIQVKPTCKPSWQGWNKRIEYAPGAGSLALFPGIRLETCDEPLWNIQATIELQTSHVAKGCDRDNYSERALRKLCGAATGEVDLLPMPGPNANWTAGLSVHYSQDSSLIHPPRREPALMIGACWTEEKNREKEKGGDNSTDTTQGDPLLTHHYFHGYLAGFSVRSGRLESREVIECLYACREGLDYRDFESLGKGMKVHVNPSQSLLTLEGDDVETFNHALQHVAYMNTLRFATPGVRPLRLTTAVKCFSEESCVSIPEVEGYVVVLQPDAPQILLSGTAHFARPAVDFEGSEGVPLFPDLQITCSISHQVEAKKDESWQGTVTDTRMSDEIVHNLDGCEISLVGDDLDPERESLLLDMASLQQRGLEITNTSAYLTIAGVESITVYEEILRQARYRLRHGAALYARKFRLSCSEMNGRYSSNEFIVEVNVLHSMNRVAHPSHVLSSQQFLHRGHQPPPEMAGHSLVSSHRNSMVPSAATLIIVVCVGFLALMVILGLVRIHSLHRRVSGASAPPGASSDPKDPDLFWDDSALTIIVNPMESYQNQQASVAGAPGGQQEDEDSSDSEAADSPSSDERRIIETPPHRY</sequence>
<comment type="subcellular location">
    <subcellularLocation>
        <location evidence="2">Cell projection</location>
        <location evidence="2">Neuron projection</location>
    </subcellularLocation>
    <subcellularLocation>
        <location evidence="1">Endoplasmic reticulum membrane</location>
        <topology evidence="1">Single-pass type I membrane protein</topology>
    </subcellularLocation>
    <subcellularLocation>
        <location evidence="3">Golgi apparatus membrane</location>
        <topology evidence="3">Single-pass type I membrane protein</topology>
    </subcellularLocation>
    <subcellularLocation>
        <location evidence="17">Postsynaptic cell membrane</location>
        <topology evidence="17">Single-pass type I membrane protein</topology>
    </subcellularLocation>
</comment>
<feature type="signal peptide" evidence="24">
    <location>
        <begin position="1"/>
        <end position="19"/>
    </location>
</feature>
<feature type="compositionally biased region" description="Basic and acidic residues" evidence="22">
    <location>
        <begin position="808"/>
        <end position="821"/>
    </location>
</feature>
<feature type="region of interest" description="Disordered" evidence="22">
    <location>
        <begin position="778"/>
        <end position="821"/>
    </location>
</feature>
<keyword evidence="7" id="KW-0677">Repeat</keyword>
<comment type="caution">
    <text evidence="26">The sequence shown here is derived from an EMBL/GenBank/DDBJ whole genome shotgun (WGS) entry which is preliminary data.</text>
</comment>
<evidence type="ECO:0000256" key="17">
    <source>
        <dbReference type="ARBA" id="ARBA00035006"/>
    </source>
</evidence>
<dbReference type="GO" id="GO:0000139">
    <property type="term" value="C:Golgi membrane"/>
    <property type="evidence" value="ECO:0007669"/>
    <property type="project" value="UniProtKB-SubCell"/>
</dbReference>
<dbReference type="InterPro" id="IPR045588">
    <property type="entry name" value="CLSTN_C"/>
</dbReference>
<evidence type="ECO:0000256" key="14">
    <source>
        <dbReference type="ARBA" id="ARBA00023136"/>
    </source>
</evidence>
<evidence type="ECO:0000256" key="5">
    <source>
        <dbReference type="ARBA" id="ARBA00022692"/>
    </source>
</evidence>
<dbReference type="GO" id="GO:0045211">
    <property type="term" value="C:postsynaptic membrane"/>
    <property type="evidence" value="ECO:0007669"/>
    <property type="project" value="UniProtKB-SubCell"/>
</dbReference>
<keyword evidence="9 21" id="KW-0106">Calcium</keyword>
<name>A0A7J8JD88_ROUAE</name>
<dbReference type="GO" id="GO:0009986">
    <property type="term" value="C:cell surface"/>
    <property type="evidence" value="ECO:0007669"/>
    <property type="project" value="TreeGrafter"/>
</dbReference>
<keyword evidence="12" id="KW-0770">Synapse</keyword>
<dbReference type="PANTHER" id="PTHR14139:SF5">
    <property type="entry name" value="CALSYNTENIN-3"/>
    <property type="match status" value="1"/>
</dbReference>
<keyword evidence="14 23" id="KW-0472">Membrane</keyword>
<evidence type="ECO:0000256" key="1">
    <source>
        <dbReference type="ARBA" id="ARBA00004115"/>
    </source>
</evidence>
<dbReference type="Proteomes" id="UP000593571">
    <property type="component" value="Unassembled WGS sequence"/>
</dbReference>
<protein>
    <submittedName>
        <fullName evidence="26">Calsyntenin 3</fullName>
    </submittedName>
</protein>
<comment type="subunit">
    <text evidence="20">Interacts (via cadherin domains) with both alpha and beta isoforms of neurexins (NRXN1, NRXN2 and NRXN3). Directly interacts with APBA2. Forms a tripartite complex with APBA2 and APP. Interacts with low affinity with KLC1. Interacts with SLC23A2/SVCT2.</text>
</comment>
<evidence type="ECO:0000256" key="7">
    <source>
        <dbReference type="ARBA" id="ARBA00022737"/>
    </source>
</evidence>
<evidence type="ECO:0000256" key="4">
    <source>
        <dbReference type="ARBA" id="ARBA00022475"/>
    </source>
</evidence>
<dbReference type="InterPro" id="IPR015919">
    <property type="entry name" value="Cadherin-like_sf"/>
</dbReference>
<evidence type="ECO:0000256" key="6">
    <source>
        <dbReference type="ARBA" id="ARBA00022729"/>
    </source>
</evidence>
<dbReference type="GO" id="GO:0043005">
    <property type="term" value="C:neuron projection"/>
    <property type="evidence" value="ECO:0007669"/>
    <property type="project" value="UniProtKB-SubCell"/>
</dbReference>